<dbReference type="OrthoDB" id="9767561at2"/>
<dbReference type="Pfam" id="PF01593">
    <property type="entry name" value="Amino_oxidase"/>
    <property type="match status" value="1"/>
</dbReference>
<evidence type="ECO:0000313" key="2">
    <source>
        <dbReference type="EMBL" id="CUQ65896.1"/>
    </source>
</evidence>
<dbReference type="InterPro" id="IPR002937">
    <property type="entry name" value="Amino_oxidase"/>
</dbReference>
<dbReference type="KEGG" id="nio:NITINOP_0921"/>
<dbReference type="PROSITE" id="PS51257">
    <property type="entry name" value="PROKAR_LIPOPROTEIN"/>
    <property type="match status" value="1"/>
</dbReference>
<proteinExistence type="predicted"/>
<evidence type="ECO:0000313" key="3">
    <source>
        <dbReference type="Proteomes" id="UP000066284"/>
    </source>
</evidence>
<protein>
    <submittedName>
        <fullName evidence="2">Amine oxidase, flavin-containing</fullName>
    </submittedName>
</protein>
<dbReference type="AlphaFoldDB" id="A0A0S4KRQ6"/>
<dbReference type="Gene3D" id="3.50.50.60">
    <property type="entry name" value="FAD/NAD(P)-binding domain"/>
    <property type="match status" value="1"/>
</dbReference>
<dbReference type="Proteomes" id="UP000066284">
    <property type="component" value="Chromosome 1"/>
</dbReference>
<gene>
    <name evidence="2" type="ORF">NITINOP_0921</name>
</gene>
<accession>A0A0S4KRQ6</accession>
<dbReference type="RefSeq" id="WP_062483584.1">
    <property type="nucleotide sequence ID" value="NZ_LN885086.1"/>
</dbReference>
<dbReference type="EMBL" id="LN885086">
    <property type="protein sequence ID" value="CUQ65896.1"/>
    <property type="molecule type" value="Genomic_DNA"/>
</dbReference>
<dbReference type="GO" id="GO:0016491">
    <property type="term" value="F:oxidoreductase activity"/>
    <property type="evidence" value="ECO:0007669"/>
    <property type="project" value="InterPro"/>
</dbReference>
<evidence type="ECO:0000259" key="1">
    <source>
        <dbReference type="Pfam" id="PF01593"/>
    </source>
</evidence>
<dbReference type="PANTHER" id="PTHR42841">
    <property type="entry name" value="AMINE OXIDASE"/>
    <property type="match status" value="1"/>
</dbReference>
<sequence>MTARPPLLIIGAGLAGLACARRLTQAGVTCTVLEASDGVGGRARTDRVDGFLLDRGFQVLLTGYPEAGRILDYVSLDLKPFHPGALVHYNGRFHLVSDPLRRPQDLLTALFSPIGSLADKRLALRLRRDALQQRLCALAGGAARPSGEVLRDYGFSDAMVTRFFKPFLGGVFLEPTLSTPCWIFEHVWAAFSRGDVALPNNGMGAIAQQLAASLPEGTVRLNQPVKAIEGSTVLLHSGERLEGAAVVIATDSDTALRLRGEPSREGTGRVSTTLYFDAPEPPRREPWLMLNGEEGLVRTVCVLSEAAPSYAPNRRALIAITVNGHGHGQDDLSEKVRAGLESWFGPQVNQWRHLRTDCIRHALPPLDLLPSAPETTSPRLAHGLYQCGDYCESGTLDGALVSGRRAAEAVLADVALS</sequence>
<keyword evidence="3" id="KW-1185">Reference proteome</keyword>
<reference evidence="3" key="1">
    <citation type="submission" date="2015-09" db="EMBL/GenBank/DDBJ databases">
        <authorList>
            <person name="Daims H."/>
        </authorList>
    </citation>
    <scope>NUCLEOTIDE SEQUENCE [LARGE SCALE GENOMIC DNA]</scope>
</reference>
<dbReference type="InterPro" id="IPR036188">
    <property type="entry name" value="FAD/NAD-bd_sf"/>
</dbReference>
<dbReference type="STRING" id="1715989.NITINOP_0921"/>
<feature type="domain" description="Amine oxidase" evidence="1">
    <location>
        <begin position="14"/>
        <end position="411"/>
    </location>
</feature>
<name>A0A0S4KRQ6_9BACT</name>
<dbReference type="SUPFAM" id="SSF51905">
    <property type="entry name" value="FAD/NAD(P)-binding domain"/>
    <property type="match status" value="1"/>
</dbReference>
<organism evidence="2 3">
    <name type="scientific">Candidatus Nitrospira inopinata</name>
    <dbReference type="NCBI Taxonomy" id="1715989"/>
    <lineage>
        <taxon>Bacteria</taxon>
        <taxon>Pseudomonadati</taxon>
        <taxon>Nitrospirota</taxon>
        <taxon>Nitrospiria</taxon>
        <taxon>Nitrospirales</taxon>
        <taxon>Nitrospiraceae</taxon>
        <taxon>Nitrospira</taxon>
    </lineage>
</organism>